<protein>
    <submittedName>
        <fullName evidence="1">Uncharacterized protein</fullName>
    </submittedName>
</protein>
<evidence type="ECO:0000313" key="1">
    <source>
        <dbReference type="EMBL" id="PPC77921.1"/>
    </source>
</evidence>
<dbReference type="AlphaFoldDB" id="A0A2S5KSU3"/>
<name>A0A2S5KSU3_9PROT</name>
<dbReference type="EMBL" id="PRLP01000023">
    <property type="protein sequence ID" value="PPC77921.1"/>
    <property type="molecule type" value="Genomic_DNA"/>
</dbReference>
<dbReference type="OrthoDB" id="7014261at2"/>
<dbReference type="Proteomes" id="UP000238196">
    <property type="component" value="Unassembled WGS sequence"/>
</dbReference>
<evidence type="ECO:0000313" key="2">
    <source>
        <dbReference type="Proteomes" id="UP000238196"/>
    </source>
</evidence>
<sequence>MIAAMDELLRQWAREYHPPRQQEEEPHGQNMIARLMDCKGVLIRGSPGGKVLTDRGYDIELIVTRQLSEALRFIVLEHYTNYDSLEEQKVSACRISRATYYRRLHEAHLAIAQLLLERAA</sequence>
<accession>A0A2S5KSU3</accession>
<gene>
    <name evidence="1" type="ORF">C4K68_07700</name>
</gene>
<organism evidence="1 2">
    <name type="scientific">Proteobacteria bacterium 228</name>
    <dbReference type="NCBI Taxonomy" id="2083153"/>
    <lineage>
        <taxon>Bacteria</taxon>
        <taxon>Pseudomonadati</taxon>
        <taxon>Pseudomonadota</taxon>
    </lineage>
</organism>
<proteinExistence type="predicted"/>
<reference evidence="1 2" key="1">
    <citation type="submission" date="2018-02" db="EMBL/GenBank/DDBJ databases">
        <title>novel marine gammaproteobacteria from coastal saline agro ecosystem.</title>
        <authorList>
            <person name="Krishnan R."/>
            <person name="Ramesh Kumar N."/>
        </authorList>
    </citation>
    <scope>NUCLEOTIDE SEQUENCE [LARGE SCALE GENOMIC DNA]</scope>
    <source>
        <strain evidence="1 2">228</strain>
    </source>
</reference>
<comment type="caution">
    <text evidence="1">The sequence shown here is derived from an EMBL/GenBank/DDBJ whole genome shotgun (WGS) entry which is preliminary data.</text>
</comment>